<comment type="similarity">
    <text evidence="1">Belongs to the type-I restriction system S methylase family.</text>
</comment>
<dbReference type="PANTHER" id="PTHR43140:SF1">
    <property type="entry name" value="TYPE I RESTRICTION ENZYME ECOKI SPECIFICITY SUBUNIT"/>
    <property type="match status" value="1"/>
</dbReference>
<accession>A0ABX7TX64</accession>
<gene>
    <name evidence="6" type="ORF">S1361_26310</name>
</gene>
<comment type="subunit">
    <text evidence="4">The methyltransferase is composed of M and S polypeptides.</text>
</comment>
<proteinExistence type="inferred from homology"/>
<evidence type="ECO:0000259" key="5">
    <source>
        <dbReference type="Pfam" id="PF01420"/>
    </source>
</evidence>
<protein>
    <submittedName>
        <fullName evidence="6">Type I restriction modification DNA specificity domain protein</fullName>
    </submittedName>
</protein>
<dbReference type="Proteomes" id="UP000663908">
    <property type="component" value="Chromosome"/>
</dbReference>
<dbReference type="Pfam" id="PF01420">
    <property type="entry name" value="Methylase_S"/>
    <property type="match status" value="1"/>
</dbReference>
<dbReference type="EMBL" id="CP071839">
    <property type="protein sequence ID" value="QTE00873.1"/>
    <property type="molecule type" value="Genomic_DNA"/>
</dbReference>
<sequence>MSLSLDKTTWKRVTLKEVVRHVTDRVDAETSDLERFLAGEHIPSGSLSITDWGVIGRDPIGPMFYKRFKPGHVLYVSRRTYLRKVAVPEFEGITGEKTFVLETLDENLLLQEFLPFLLSAERFHSYAIAHSRGSVNPYLNWGELAAYEFDLPPLDEQQRLADLLWALERHRAELDGQVSAIEAVLQRFLADSFRAAPGPQVKIVDLCTDVIGGIWGSPEGEAEVDVLALGPRVYADGATQLLTDGSPVRSVSRRQAEVRLVRDGDIILERSGGSPSQPVGRVVIAHGELAPCIPTDFQRLLRPNREVVEPRFLFWRLRHDWVAGVTRSYAKKTTNITNLSVKDYIARSIAVPSIADQTHLLGRVTSFEDALTSVAGERSELDVFRRSLHDEIFGGAE</sequence>
<evidence type="ECO:0000313" key="6">
    <source>
        <dbReference type="EMBL" id="QTE00873.1"/>
    </source>
</evidence>
<name>A0ABX7TX64_STRCY</name>
<keyword evidence="7" id="KW-1185">Reference proteome</keyword>
<organism evidence="6 7">
    <name type="scientific">Streptomyces cyanogenus</name>
    <dbReference type="NCBI Taxonomy" id="80860"/>
    <lineage>
        <taxon>Bacteria</taxon>
        <taxon>Bacillati</taxon>
        <taxon>Actinomycetota</taxon>
        <taxon>Actinomycetes</taxon>
        <taxon>Kitasatosporales</taxon>
        <taxon>Streptomycetaceae</taxon>
        <taxon>Streptomyces</taxon>
    </lineage>
</organism>
<dbReference type="InterPro" id="IPR051212">
    <property type="entry name" value="Type-I_RE_S_subunit"/>
</dbReference>
<dbReference type="Gene3D" id="3.90.220.20">
    <property type="entry name" value="DNA methylase specificity domains"/>
    <property type="match status" value="2"/>
</dbReference>
<evidence type="ECO:0000313" key="7">
    <source>
        <dbReference type="Proteomes" id="UP000663908"/>
    </source>
</evidence>
<reference evidence="6 7" key="1">
    <citation type="submission" date="2021-03" db="EMBL/GenBank/DDBJ databases">
        <title>Complete genome sequence of Streptomyces cyanogenus S136, producer of anticancer angucycline landomycin A.</title>
        <authorList>
            <person name="Hrab P."/>
            <person name="Ruckert C."/>
            <person name="Busche T."/>
            <person name="Ostash I."/>
            <person name="Kalinowski J."/>
            <person name="Fedorenko V."/>
            <person name="Yushchuk O."/>
            <person name="Ostash B."/>
        </authorList>
    </citation>
    <scope>NUCLEOTIDE SEQUENCE [LARGE SCALE GENOMIC DNA]</scope>
    <source>
        <strain evidence="6 7">S136</strain>
    </source>
</reference>
<keyword evidence="2" id="KW-0680">Restriction system</keyword>
<feature type="domain" description="Type I restriction modification DNA specificity" evidence="5">
    <location>
        <begin position="71"/>
        <end position="174"/>
    </location>
</feature>
<dbReference type="RefSeq" id="WP_208034368.1">
    <property type="nucleotide sequence ID" value="NZ_CP071839.1"/>
</dbReference>
<dbReference type="SUPFAM" id="SSF116734">
    <property type="entry name" value="DNA methylase specificity domain"/>
    <property type="match status" value="2"/>
</dbReference>
<keyword evidence="3" id="KW-0238">DNA-binding</keyword>
<evidence type="ECO:0000256" key="3">
    <source>
        <dbReference type="ARBA" id="ARBA00023125"/>
    </source>
</evidence>
<dbReference type="InterPro" id="IPR044946">
    <property type="entry name" value="Restrct_endonuc_typeI_TRD_sf"/>
</dbReference>
<evidence type="ECO:0000256" key="1">
    <source>
        <dbReference type="ARBA" id="ARBA00010923"/>
    </source>
</evidence>
<dbReference type="PANTHER" id="PTHR43140">
    <property type="entry name" value="TYPE-1 RESTRICTION ENZYME ECOKI SPECIFICITY PROTEIN"/>
    <property type="match status" value="1"/>
</dbReference>
<dbReference type="InterPro" id="IPR000055">
    <property type="entry name" value="Restrct_endonuc_typeI_TRD"/>
</dbReference>
<evidence type="ECO:0000256" key="2">
    <source>
        <dbReference type="ARBA" id="ARBA00022747"/>
    </source>
</evidence>
<evidence type="ECO:0000256" key="4">
    <source>
        <dbReference type="ARBA" id="ARBA00038652"/>
    </source>
</evidence>
<dbReference type="CDD" id="cd16961">
    <property type="entry name" value="RMtype1_S_TRD-CR_like"/>
    <property type="match status" value="1"/>
</dbReference>